<gene>
    <name evidence="1" type="ORF">GCM10011614_25830</name>
</gene>
<sequence>MTIRFAAARGTYSPAVRHALCPSAPLSAINDNQAEAGTLATRARGFADERSLARALRHFSRHGLSAASRARDAALAAHVMLDDAEYRHWLEICRHLDRRMAAKLVILTGRGPAGHG</sequence>
<dbReference type="Proteomes" id="UP000648075">
    <property type="component" value="Unassembled WGS sequence"/>
</dbReference>
<name>A0A918PIG2_9SPHN</name>
<accession>A0A918PIG2</accession>
<dbReference type="EMBL" id="BMZA01000010">
    <property type="protein sequence ID" value="GGZ09688.1"/>
    <property type="molecule type" value="Genomic_DNA"/>
</dbReference>
<reference evidence="1" key="1">
    <citation type="journal article" date="2014" name="Int. J. Syst. Evol. Microbiol.">
        <title>Complete genome sequence of Corynebacterium casei LMG S-19264T (=DSM 44701T), isolated from a smear-ripened cheese.</title>
        <authorList>
            <consortium name="US DOE Joint Genome Institute (JGI-PGF)"/>
            <person name="Walter F."/>
            <person name="Albersmeier A."/>
            <person name="Kalinowski J."/>
            <person name="Ruckert C."/>
        </authorList>
    </citation>
    <scope>NUCLEOTIDE SEQUENCE</scope>
    <source>
        <strain evidence="1">KCTC 32255</strain>
    </source>
</reference>
<proteinExistence type="predicted"/>
<protein>
    <submittedName>
        <fullName evidence="1">Uncharacterized protein</fullName>
    </submittedName>
</protein>
<dbReference type="RefSeq" id="WP_189621626.1">
    <property type="nucleotide sequence ID" value="NZ_BMZA01000010.1"/>
</dbReference>
<evidence type="ECO:0000313" key="2">
    <source>
        <dbReference type="Proteomes" id="UP000648075"/>
    </source>
</evidence>
<evidence type="ECO:0000313" key="1">
    <source>
        <dbReference type="EMBL" id="GGZ09688.1"/>
    </source>
</evidence>
<comment type="caution">
    <text evidence="1">The sequence shown here is derived from an EMBL/GenBank/DDBJ whole genome shotgun (WGS) entry which is preliminary data.</text>
</comment>
<dbReference type="AlphaFoldDB" id="A0A918PIG2"/>
<organism evidence="1 2">
    <name type="scientific">Novosphingobium colocasiae</name>
    <dbReference type="NCBI Taxonomy" id="1256513"/>
    <lineage>
        <taxon>Bacteria</taxon>
        <taxon>Pseudomonadati</taxon>
        <taxon>Pseudomonadota</taxon>
        <taxon>Alphaproteobacteria</taxon>
        <taxon>Sphingomonadales</taxon>
        <taxon>Sphingomonadaceae</taxon>
        <taxon>Novosphingobium</taxon>
    </lineage>
</organism>
<keyword evidence="2" id="KW-1185">Reference proteome</keyword>
<reference evidence="1" key="2">
    <citation type="submission" date="2020-09" db="EMBL/GenBank/DDBJ databases">
        <authorList>
            <person name="Sun Q."/>
            <person name="Kim S."/>
        </authorList>
    </citation>
    <scope>NUCLEOTIDE SEQUENCE</scope>
    <source>
        <strain evidence="1">KCTC 32255</strain>
    </source>
</reference>